<sequence length="188" mass="20434">MNDDTFVPRSRSAARTAVLGVVVPIPEPWSQLFVDWRAKVGDPQANSVPPHVTLLPPTEVPVAHRPAITEHLAEVARTHPPFDMHLSGTGTFAPVSAVVFVAVARGIGNCELIANDVRRGPLARSLSYPYHPHVTVAHDVPGDMLDLAYCGLSDLSAEFRVEHFTEFEQAPDGAWVVAREYPLTGPPH</sequence>
<dbReference type="SUPFAM" id="SSF55144">
    <property type="entry name" value="LigT-like"/>
    <property type="match status" value="1"/>
</dbReference>
<dbReference type="PANTHER" id="PTHR40037:SF1">
    <property type="entry name" value="PHOSPHOESTERASE SAOUHSC_00951-RELATED"/>
    <property type="match status" value="1"/>
</dbReference>
<accession>A0A1I0H604</accession>
<dbReference type="PANTHER" id="PTHR40037">
    <property type="entry name" value="PHOSPHOESTERASE YJCG-RELATED"/>
    <property type="match status" value="1"/>
</dbReference>
<dbReference type="InterPro" id="IPR050580">
    <property type="entry name" value="2H_phosphoesterase_YjcG-like"/>
</dbReference>
<keyword evidence="1" id="KW-0436">Ligase</keyword>
<protein>
    <submittedName>
        <fullName evidence="1">2'-5' RNA ligase</fullName>
    </submittedName>
</protein>
<dbReference type="EMBL" id="FOIE01000008">
    <property type="protein sequence ID" value="SET79162.1"/>
    <property type="molecule type" value="Genomic_DNA"/>
</dbReference>
<dbReference type="OrthoDB" id="358773at2"/>
<reference evidence="2" key="1">
    <citation type="submission" date="2016-10" db="EMBL/GenBank/DDBJ databases">
        <authorList>
            <person name="Varghese N."/>
            <person name="Submissions S."/>
        </authorList>
    </citation>
    <scope>NUCLEOTIDE SEQUENCE [LARGE SCALE GENOMIC DNA]</scope>
    <source>
        <strain evidence="2">DSM 44209</strain>
    </source>
</reference>
<dbReference type="Proteomes" id="UP000198507">
    <property type="component" value="Unassembled WGS sequence"/>
</dbReference>
<name>A0A1I0H604_9ACTN</name>
<proteinExistence type="predicted"/>
<keyword evidence="2" id="KW-1185">Reference proteome</keyword>
<organism evidence="1 2">
    <name type="scientific">Geodermatophilus poikilotrophus</name>
    <dbReference type="NCBI Taxonomy" id="1333667"/>
    <lineage>
        <taxon>Bacteria</taxon>
        <taxon>Bacillati</taxon>
        <taxon>Actinomycetota</taxon>
        <taxon>Actinomycetes</taxon>
        <taxon>Geodermatophilales</taxon>
        <taxon>Geodermatophilaceae</taxon>
        <taxon>Geodermatophilus</taxon>
    </lineage>
</organism>
<dbReference type="Gene3D" id="3.90.1140.10">
    <property type="entry name" value="Cyclic phosphodiesterase"/>
    <property type="match status" value="1"/>
</dbReference>
<evidence type="ECO:0000313" key="1">
    <source>
        <dbReference type="EMBL" id="SET79162.1"/>
    </source>
</evidence>
<dbReference type="AlphaFoldDB" id="A0A1I0H604"/>
<dbReference type="RefSeq" id="WP_091446539.1">
    <property type="nucleotide sequence ID" value="NZ_FOIE01000008.1"/>
</dbReference>
<dbReference type="Pfam" id="PF13563">
    <property type="entry name" value="2_5_RNA_ligase2"/>
    <property type="match status" value="1"/>
</dbReference>
<dbReference type="GO" id="GO:0016874">
    <property type="term" value="F:ligase activity"/>
    <property type="evidence" value="ECO:0007669"/>
    <property type="project" value="UniProtKB-KW"/>
</dbReference>
<gene>
    <name evidence="1" type="ORF">SAMN04488546_3637</name>
</gene>
<evidence type="ECO:0000313" key="2">
    <source>
        <dbReference type="Proteomes" id="UP000198507"/>
    </source>
</evidence>
<dbReference type="InterPro" id="IPR009097">
    <property type="entry name" value="Cyclic_Pdiesterase"/>
</dbReference>